<evidence type="ECO:0000256" key="1">
    <source>
        <dbReference type="SAM" id="MobiDB-lite"/>
    </source>
</evidence>
<gene>
    <name evidence="2" type="ORF">HND93_33445</name>
</gene>
<evidence type="ECO:0000313" key="3">
    <source>
        <dbReference type="Proteomes" id="UP000584642"/>
    </source>
</evidence>
<keyword evidence="3" id="KW-1185">Reference proteome</keyword>
<dbReference type="InterPro" id="IPR011660">
    <property type="entry name" value="VapB-like"/>
</dbReference>
<dbReference type="Proteomes" id="UP000584642">
    <property type="component" value="Unassembled WGS sequence"/>
</dbReference>
<accession>A0ABX2TN50</accession>
<organism evidence="2 3">
    <name type="scientific">Azospirillum oleiclasticum</name>
    <dbReference type="NCBI Taxonomy" id="2735135"/>
    <lineage>
        <taxon>Bacteria</taxon>
        <taxon>Pseudomonadati</taxon>
        <taxon>Pseudomonadota</taxon>
        <taxon>Alphaproteobacteria</taxon>
        <taxon>Rhodospirillales</taxon>
        <taxon>Azospirillaceae</taxon>
        <taxon>Azospirillum</taxon>
    </lineage>
</organism>
<dbReference type="EMBL" id="JABFDB010000042">
    <property type="protein sequence ID" value="NYZ24635.1"/>
    <property type="molecule type" value="Genomic_DNA"/>
</dbReference>
<dbReference type="RefSeq" id="WP_180286413.1">
    <property type="nucleotide sequence ID" value="NZ_JABFDB010000042.1"/>
</dbReference>
<evidence type="ECO:0000313" key="2">
    <source>
        <dbReference type="EMBL" id="NYZ24635.1"/>
    </source>
</evidence>
<dbReference type="Pfam" id="PF07704">
    <property type="entry name" value="PSK_trans_fac"/>
    <property type="match status" value="1"/>
</dbReference>
<name>A0ABX2TN50_9PROT</name>
<reference evidence="2 3" key="1">
    <citation type="submission" date="2020-05" db="EMBL/GenBank/DDBJ databases">
        <title>Azospirillum oleiclasticum sp. nov, a nitrogen-fixing and heavy crude oil-emulsifying bacterium isolated from the crude oil of Yumen Oilfield.</title>
        <authorList>
            <person name="Wu D."/>
            <person name="Cai M."/>
            <person name="Zhang X."/>
        </authorList>
    </citation>
    <scope>NUCLEOTIDE SEQUENCE [LARGE SCALE GENOMIC DNA]</scope>
    <source>
        <strain evidence="2 3">ROY-1-1-2</strain>
    </source>
</reference>
<proteinExistence type="predicted"/>
<comment type="caution">
    <text evidence="2">The sequence shown here is derived from an EMBL/GenBank/DDBJ whole genome shotgun (WGS) entry which is preliminary data.</text>
</comment>
<sequence length="86" mass="9673">MSINIKNREAEALLEELKAATGKGTSQLVLELLRREASRLRARRIRSADEAEARLALLHRELATQPVLDPRSPDEILGYDENGLPR</sequence>
<protein>
    <submittedName>
        <fullName evidence="2">Type II toxin-antitoxin system VapB family antitoxin</fullName>
    </submittedName>
</protein>
<feature type="region of interest" description="Disordered" evidence="1">
    <location>
        <begin position="66"/>
        <end position="86"/>
    </location>
</feature>